<reference evidence="1 2" key="1">
    <citation type="submission" date="2021-03" db="EMBL/GenBank/DDBJ databases">
        <title>novel species isolated from a fishpond in China.</title>
        <authorList>
            <person name="Lu H."/>
            <person name="Cai Z."/>
        </authorList>
    </citation>
    <scope>NUCLEOTIDE SEQUENCE [LARGE SCALE GENOMIC DNA]</scope>
    <source>
        <strain evidence="1 2">H41</strain>
    </source>
</reference>
<comment type="caution">
    <text evidence="1">The sequence shown here is derived from an EMBL/GenBank/DDBJ whole genome shotgun (WGS) entry which is preliminary data.</text>
</comment>
<sequence length="247" mass="27924">MGETLNDVLNKSYRISLEEAAKLILAFLNERNLIDLARNEAIGGTVSEAAIRGVGLEYFGCMGWYCRDNSGRFPKLFMAFEDGSYKVGDVASEPRATTLFYPASTFTYSGRIDYDSVVDMLLSQQMPLSIPPDKEIDKDDVSFLLHNFPTDENEVPYNKFRCSFFENRGFVNRDVMDFLGYTGLKAVRYYFGYDESDSHKESNRIRIVLVGVDDEGKNIITAEAPTTNTPRILQNSWPPPPPPYQIG</sequence>
<keyword evidence="2" id="KW-1185">Reference proteome</keyword>
<name>A0ABS3CAC5_9BACT</name>
<proteinExistence type="predicted"/>
<protein>
    <submittedName>
        <fullName evidence="1">Uncharacterized protein</fullName>
    </submittedName>
</protein>
<dbReference type="RefSeq" id="WP_206579883.1">
    <property type="nucleotide sequence ID" value="NZ_JAFKCT010000010.1"/>
</dbReference>
<gene>
    <name evidence="1" type="ORF">J0A68_19280</name>
</gene>
<evidence type="ECO:0000313" key="2">
    <source>
        <dbReference type="Proteomes" id="UP000664317"/>
    </source>
</evidence>
<dbReference type="EMBL" id="JAFKCT010000010">
    <property type="protein sequence ID" value="MBN7813106.1"/>
    <property type="molecule type" value="Genomic_DNA"/>
</dbReference>
<evidence type="ECO:0000313" key="1">
    <source>
        <dbReference type="EMBL" id="MBN7813106.1"/>
    </source>
</evidence>
<organism evidence="1 2">
    <name type="scientific">Algoriphagus oliviformis</name>
    <dbReference type="NCBI Taxonomy" id="2811231"/>
    <lineage>
        <taxon>Bacteria</taxon>
        <taxon>Pseudomonadati</taxon>
        <taxon>Bacteroidota</taxon>
        <taxon>Cytophagia</taxon>
        <taxon>Cytophagales</taxon>
        <taxon>Cyclobacteriaceae</taxon>
        <taxon>Algoriphagus</taxon>
    </lineage>
</organism>
<accession>A0ABS3CAC5</accession>
<dbReference type="Proteomes" id="UP000664317">
    <property type="component" value="Unassembled WGS sequence"/>
</dbReference>